<dbReference type="InterPro" id="IPR027417">
    <property type="entry name" value="P-loop_NTPase"/>
</dbReference>
<dbReference type="AlphaFoldDB" id="A0AAW1SR10"/>
<feature type="domain" description="AAA+ ATPase" evidence="9">
    <location>
        <begin position="304"/>
        <end position="465"/>
    </location>
</feature>
<feature type="compositionally biased region" description="Low complexity" evidence="8">
    <location>
        <begin position="127"/>
        <end position="136"/>
    </location>
</feature>
<dbReference type="PANTHER" id="PTHR12810:SF0">
    <property type="entry name" value="SMALL RIBOSOMAL SUBUNIT PROTEIN MS29"/>
    <property type="match status" value="1"/>
</dbReference>
<reference evidence="10 11" key="1">
    <citation type="journal article" date="2024" name="Nat. Commun.">
        <title>Phylogenomics reveals the evolutionary origins of lichenization in chlorophyte algae.</title>
        <authorList>
            <person name="Puginier C."/>
            <person name="Libourel C."/>
            <person name="Otte J."/>
            <person name="Skaloud P."/>
            <person name="Haon M."/>
            <person name="Grisel S."/>
            <person name="Petersen M."/>
            <person name="Berrin J.G."/>
            <person name="Delaux P.M."/>
            <person name="Dal Grande F."/>
            <person name="Keller J."/>
        </authorList>
    </citation>
    <scope>NUCLEOTIDE SEQUENCE [LARGE SCALE GENOMIC DNA]</scope>
    <source>
        <strain evidence="10 11">SAG 2523</strain>
    </source>
</reference>
<comment type="subcellular location">
    <subcellularLocation>
        <location evidence="1">Mitochondrion</location>
    </subcellularLocation>
</comment>
<keyword evidence="4" id="KW-0689">Ribosomal protein</keyword>
<keyword evidence="5" id="KW-0496">Mitochondrion</keyword>
<dbReference type="SUPFAM" id="SSF52540">
    <property type="entry name" value="P-loop containing nucleoside triphosphate hydrolases"/>
    <property type="match status" value="2"/>
</dbReference>
<evidence type="ECO:0000256" key="7">
    <source>
        <dbReference type="ARBA" id="ARBA00035140"/>
    </source>
</evidence>
<evidence type="ECO:0000256" key="5">
    <source>
        <dbReference type="ARBA" id="ARBA00023128"/>
    </source>
</evidence>
<keyword evidence="6" id="KW-0687">Ribonucleoprotein</keyword>
<dbReference type="InterPro" id="IPR003593">
    <property type="entry name" value="AAA+_ATPase"/>
</dbReference>
<evidence type="ECO:0000256" key="3">
    <source>
        <dbReference type="ARBA" id="ARBA00022946"/>
    </source>
</evidence>
<dbReference type="PANTHER" id="PTHR12810">
    <property type="entry name" value="MITOCHONDRIAL 28S RIBOSOMAL PROTEIN S29"/>
    <property type="match status" value="1"/>
</dbReference>
<comment type="similarity">
    <text evidence="2">Belongs to the mitochondrion-specific ribosomal protein mS29 family.</text>
</comment>
<dbReference type="GO" id="GO:0005763">
    <property type="term" value="C:mitochondrial small ribosomal subunit"/>
    <property type="evidence" value="ECO:0007669"/>
    <property type="project" value="TreeGrafter"/>
</dbReference>
<protein>
    <recommendedName>
        <fullName evidence="7">Small ribosomal subunit protein mS29</fullName>
    </recommendedName>
</protein>
<evidence type="ECO:0000259" key="9">
    <source>
        <dbReference type="SMART" id="SM00382"/>
    </source>
</evidence>
<feature type="region of interest" description="Disordered" evidence="8">
    <location>
        <begin position="52"/>
        <end position="144"/>
    </location>
</feature>
<keyword evidence="11" id="KW-1185">Reference proteome</keyword>
<dbReference type="Pfam" id="PF10236">
    <property type="entry name" value="DAP3"/>
    <property type="match status" value="1"/>
</dbReference>
<accession>A0AAW1SR10</accession>
<dbReference type="GO" id="GO:0003735">
    <property type="term" value="F:structural constituent of ribosome"/>
    <property type="evidence" value="ECO:0007669"/>
    <property type="project" value="TreeGrafter"/>
</dbReference>
<evidence type="ECO:0000313" key="11">
    <source>
        <dbReference type="Proteomes" id="UP001485043"/>
    </source>
</evidence>
<keyword evidence="3" id="KW-0809">Transit peptide</keyword>
<evidence type="ECO:0000256" key="6">
    <source>
        <dbReference type="ARBA" id="ARBA00023274"/>
    </source>
</evidence>
<evidence type="ECO:0000256" key="1">
    <source>
        <dbReference type="ARBA" id="ARBA00004173"/>
    </source>
</evidence>
<feature type="compositionally biased region" description="Low complexity" evidence="8">
    <location>
        <begin position="253"/>
        <end position="262"/>
    </location>
</feature>
<gene>
    <name evidence="10" type="ORF">WJX84_004597</name>
</gene>
<proteinExistence type="inferred from homology"/>
<evidence type="ECO:0000256" key="8">
    <source>
        <dbReference type="SAM" id="MobiDB-lite"/>
    </source>
</evidence>
<evidence type="ECO:0000256" key="4">
    <source>
        <dbReference type="ARBA" id="ARBA00022980"/>
    </source>
</evidence>
<feature type="region of interest" description="Disordered" evidence="8">
    <location>
        <begin position="237"/>
        <end position="273"/>
    </location>
</feature>
<evidence type="ECO:0000256" key="2">
    <source>
        <dbReference type="ARBA" id="ARBA00009863"/>
    </source>
</evidence>
<dbReference type="Proteomes" id="UP001485043">
    <property type="component" value="Unassembled WGS sequence"/>
</dbReference>
<comment type="caution">
    <text evidence="10">The sequence shown here is derived from an EMBL/GenBank/DDBJ whole genome shotgun (WGS) entry which is preliminary data.</text>
</comment>
<evidence type="ECO:0000313" key="10">
    <source>
        <dbReference type="EMBL" id="KAK9854181.1"/>
    </source>
</evidence>
<organism evidence="10 11">
    <name type="scientific">Apatococcus fuscideae</name>
    <dbReference type="NCBI Taxonomy" id="2026836"/>
    <lineage>
        <taxon>Eukaryota</taxon>
        <taxon>Viridiplantae</taxon>
        <taxon>Chlorophyta</taxon>
        <taxon>core chlorophytes</taxon>
        <taxon>Trebouxiophyceae</taxon>
        <taxon>Chlorellales</taxon>
        <taxon>Chlorellaceae</taxon>
        <taxon>Apatococcus</taxon>
    </lineage>
</organism>
<name>A0AAW1SR10_9CHLO</name>
<dbReference type="SMART" id="SM00382">
    <property type="entry name" value="AAA"/>
    <property type="match status" value="1"/>
</dbReference>
<dbReference type="InterPro" id="IPR019368">
    <property type="entry name" value="Ribosomal_mS29"/>
</dbReference>
<sequence length="524" mass="55752">MNSGQLLAGLLRLQRTTRPGSVSSCGNSLNELASAGLLALARPQFCQQRLHVDQTQAQDAKPTTPASNKAAPSSKGKPATVLESKREYRRQQQQQKKQGQGQGQLPPAGRPQPWPQADGANRGLRLPQLPDAAPAAPSAPPEPVIETRRRIVATEATVHQLQREQHTNLYFPVPASTLSEAFRSRTEGPAAYLPPTGCAGLQGEYEHTGKEYVMLRSCIDALIQIAAKAGPLPIAPGAAMSSADPQAGPPETDSAAASDGGAQSPAVSDSQELEPQLEAGLDGVSRPAPSKPFLPDKHMAAIADLRKLYLVGPSGSGKSVALAILAHWARTSGWLVLYIPTAKALIEGGTFRQHESGGLPVQAVLDIVDHLLHQNQIPVLLAIDDYPALTLPKTDYGTGTSEIKRRQLSTSELRLAAGLRLMTRDAPNLGLTVCAAHPSSTISPLQPVPLKHAALLSLQRYNRAEVEAAMAWYTAQGKVEDLPDNDDIAWAHQITAGNATELRKLSDLLLLHRGLEDGQLASTA</sequence>
<dbReference type="EMBL" id="JALJOV010001115">
    <property type="protein sequence ID" value="KAK9854181.1"/>
    <property type="molecule type" value="Genomic_DNA"/>
</dbReference>